<proteinExistence type="predicted"/>
<evidence type="ECO:0000313" key="2">
    <source>
        <dbReference type="Proteomes" id="UP000545386"/>
    </source>
</evidence>
<sequence>MMQAGTKKIAIQEGDIPSLAKDAVRKAYDRALKSGSSVLEVVDGQLVKSNPDGSRTILKALHPGRVVTPGTKIRLRK</sequence>
<comment type="caution">
    <text evidence="1">The sequence shown here is derived from an EMBL/GenBank/DDBJ whole genome shotgun (WGS) entry which is preliminary data.</text>
</comment>
<protein>
    <submittedName>
        <fullName evidence="1">Uncharacterized protein</fullName>
    </submittedName>
</protein>
<name>A0A842HTP6_9BURK</name>
<accession>A0A842HTP6</accession>
<evidence type="ECO:0000313" key="1">
    <source>
        <dbReference type="EMBL" id="MBC2770185.1"/>
    </source>
</evidence>
<gene>
    <name evidence="1" type="ORF">GTU67_09710</name>
</gene>
<dbReference type="RefSeq" id="WP_123659835.1">
    <property type="nucleotide sequence ID" value="NZ_JACJUU010000006.1"/>
</dbReference>
<dbReference type="AlphaFoldDB" id="A0A842HTP6"/>
<dbReference type="EMBL" id="JACJUU010000006">
    <property type="protein sequence ID" value="MBC2770185.1"/>
    <property type="molecule type" value="Genomic_DNA"/>
</dbReference>
<organism evidence="1 2">
    <name type="scientific">Pusillimonas minor</name>
    <dbReference type="NCBI Taxonomy" id="2697024"/>
    <lineage>
        <taxon>Bacteria</taxon>
        <taxon>Pseudomonadati</taxon>
        <taxon>Pseudomonadota</taxon>
        <taxon>Betaproteobacteria</taxon>
        <taxon>Burkholderiales</taxon>
        <taxon>Alcaligenaceae</taxon>
        <taxon>Pusillimonas</taxon>
    </lineage>
</organism>
<reference evidence="1 2" key="1">
    <citation type="submission" date="2020-08" db="EMBL/GenBank/DDBJ databases">
        <title>Paraeoetvoesia sp. YC-7-48 draft genome sequence.</title>
        <authorList>
            <person name="Yao L."/>
        </authorList>
    </citation>
    <scope>NUCLEOTIDE SEQUENCE [LARGE SCALE GENOMIC DNA]</scope>
    <source>
        <strain evidence="2">YC-7-48</strain>
    </source>
</reference>
<dbReference type="Proteomes" id="UP000545386">
    <property type="component" value="Unassembled WGS sequence"/>
</dbReference>
<keyword evidence="2" id="KW-1185">Reference proteome</keyword>